<reference evidence="6" key="1">
    <citation type="submission" date="2016-10" db="EMBL/GenBank/DDBJ databases">
        <authorList>
            <person name="Varghese N."/>
            <person name="Submissions S."/>
        </authorList>
    </citation>
    <scope>NUCLEOTIDE SEQUENCE [LARGE SCALE GENOMIC DNA]</scope>
    <source>
        <strain evidence="6">CCM 7469</strain>
    </source>
</reference>
<name>A0A1G8L0A2_9PSED</name>
<dbReference type="RefSeq" id="WP_090266196.1">
    <property type="nucleotide sequence ID" value="NZ_FNDS01000010.1"/>
</dbReference>
<protein>
    <submittedName>
        <fullName evidence="5">Imipenem/basic amino acid-specific outer membrane pore</fullName>
    </submittedName>
</protein>
<keyword evidence="2" id="KW-0813">Transport</keyword>
<accession>A0A1G8L0A2</accession>
<evidence type="ECO:0000256" key="2">
    <source>
        <dbReference type="ARBA" id="ARBA00022448"/>
    </source>
</evidence>
<dbReference type="GO" id="GO:0015288">
    <property type="term" value="F:porin activity"/>
    <property type="evidence" value="ECO:0007669"/>
    <property type="project" value="TreeGrafter"/>
</dbReference>
<evidence type="ECO:0000256" key="1">
    <source>
        <dbReference type="ARBA" id="ARBA00009075"/>
    </source>
</evidence>
<evidence type="ECO:0000256" key="3">
    <source>
        <dbReference type="ARBA" id="ARBA00022729"/>
    </source>
</evidence>
<dbReference type="Proteomes" id="UP000199636">
    <property type="component" value="Unassembled WGS sequence"/>
</dbReference>
<dbReference type="STRING" id="428992.SAMN05216272_11068"/>
<feature type="signal peptide" evidence="4">
    <location>
        <begin position="1"/>
        <end position="22"/>
    </location>
</feature>
<dbReference type="Pfam" id="PF03573">
    <property type="entry name" value="OprD"/>
    <property type="match status" value="1"/>
</dbReference>
<dbReference type="OrthoDB" id="6759120at2"/>
<sequence>MKYLKRSTLVLAVSAATQLAYADAFVSDQADAKGFLEDSHLDLLLRNFYYNSDGKNGGSDRRDWTQGFFATYNSGFTQGTVGFGVDAYGYLGVKLDGGAGTAGTGNLPVDRNGNPQDNFGKAGGALKVRISKTELKFGDMQPVAPVFAAGGTRMMPQTAKGFSLMSSEVKDLDLEAGHFTAGTSSVTTSSHGGLFASYANVETDSVDFVGGKYAIAPNMSVSLYGSEFQDVWRQYYGNANYQLPLSDKQSLGFDFNIYRTNDYGAAKAGRIDNTTWSFATAYSFLTAHTVTLAVQKVQGDTPFDYVGFGDNRSGAIGDSIFLANSVQYSDFNGPGERSWQARYDLAMESYGVPGLTFMARYLNGTNINGDHMAADSPYRNYGYGSDGSHHETDIEAKYVMQSGPAKDLSFRLRQAFHSGNADQAEGDLAETRLIIDYPLSIL</sequence>
<evidence type="ECO:0000256" key="4">
    <source>
        <dbReference type="SAM" id="SignalP"/>
    </source>
</evidence>
<keyword evidence="6" id="KW-1185">Reference proteome</keyword>
<keyword evidence="3 4" id="KW-0732">Signal</keyword>
<organism evidence="5 6">
    <name type="scientific">Pseudomonas panipatensis</name>
    <dbReference type="NCBI Taxonomy" id="428992"/>
    <lineage>
        <taxon>Bacteria</taxon>
        <taxon>Pseudomonadati</taxon>
        <taxon>Pseudomonadota</taxon>
        <taxon>Gammaproteobacteria</taxon>
        <taxon>Pseudomonadales</taxon>
        <taxon>Pseudomonadaceae</taxon>
        <taxon>Pseudomonas</taxon>
    </lineage>
</organism>
<dbReference type="GO" id="GO:0016020">
    <property type="term" value="C:membrane"/>
    <property type="evidence" value="ECO:0007669"/>
    <property type="project" value="InterPro"/>
</dbReference>
<evidence type="ECO:0000313" key="5">
    <source>
        <dbReference type="EMBL" id="SDI49051.1"/>
    </source>
</evidence>
<dbReference type="AlphaFoldDB" id="A0A1G8L0A2"/>
<gene>
    <name evidence="5" type="ORF">SAMN05216272_11068</name>
</gene>
<dbReference type="Gene3D" id="2.40.160.10">
    <property type="entry name" value="Porin"/>
    <property type="match status" value="1"/>
</dbReference>
<proteinExistence type="inferred from homology"/>
<dbReference type="InterPro" id="IPR023614">
    <property type="entry name" value="Porin_dom_sf"/>
</dbReference>
<dbReference type="InterPro" id="IPR005318">
    <property type="entry name" value="OM_porin_bac"/>
</dbReference>
<feature type="chain" id="PRO_5011586161" evidence="4">
    <location>
        <begin position="23"/>
        <end position="442"/>
    </location>
</feature>
<comment type="similarity">
    <text evidence="1">Belongs to the outer membrane porin (Opr) (TC 1.B.25) family.</text>
</comment>
<dbReference type="PANTHER" id="PTHR34596:SF2">
    <property type="entry name" value="CHITOPORIN"/>
    <property type="match status" value="1"/>
</dbReference>
<evidence type="ECO:0000313" key="6">
    <source>
        <dbReference type="Proteomes" id="UP000199636"/>
    </source>
</evidence>
<dbReference type="PANTHER" id="PTHR34596">
    <property type="entry name" value="CHITOPORIN"/>
    <property type="match status" value="1"/>
</dbReference>
<dbReference type="EMBL" id="FNDS01000010">
    <property type="protein sequence ID" value="SDI49051.1"/>
    <property type="molecule type" value="Genomic_DNA"/>
</dbReference>